<feature type="compositionally biased region" description="Basic and acidic residues" evidence="10">
    <location>
        <begin position="45"/>
        <end position="64"/>
    </location>
</feature>
<feature type="region of interest" description="Disordered" evidence="10">
    <location>
        <begin position="45"/>
        <end position="181"/>
    </location>
</feature>
<dbReference type="PRINTS" id="PR01374">
    <property type="entry name" value="TONBPROTEIN"/>
</dbReference>
<evidence type="ECO:0000313" key="13">
    <source>
        <dbReference type="Proteomes" id="UP000295777"/>
    </source>
</evidence>
<keyword evidence="8" id="KW-1133">Transmembrane helix</keyword>
<feature type="compositionally biased region" description="Basic and acidic residues" evidence="10">
    <location>
        <begin position="162"/>
        <end position="171"/>
    </location>
</feature>
<dbReference type="Proteomes" id="UP000295777">
    <property type="component" value="Unassembled WGS sequence"/>
</dbReference>
<evidence type="ECO:0000256" key="6">
    <source>
        <dbReference type="ARBA" id="ARBA00022692"/>
    </source>
</evidence>
<dbReference type="InterPro" id="IPR037682">
    <property type="entry name" value="TonB_C"/>
</dbReference>
<keyword evidence="13" id="KW-1185">Reference proteome</keyword>
<keyword evidence="4" id="KW-1003">Cell membrane</keyword>
<evidence type="ECO:0000256" key="5">
    <source>
        <dbReference type="ARBA" id="ARBA00022519"/>
    </source>
</evidence>
<feature type="compositionally biased region" description="Basic and acidic residues" evidence="10">
    <location>
        <begin position="88"/>
        <end position="101"/>
    </location>
</feature>
<evidence type="ECO:0000256" key="8">
    <source>
        <dbReference type="ARBA" id="ARBA00022989"/>
    </source>
</evidence>
<keyword evidence="3" id="KW-0813">Transport</keyword>
<evidence type="ECO:0000313" key="12">
    <source>
        <dbReference type="EMBL" id="TCK03436.1"/>
    </source>
</evidence>
<keyword evidence="7" id="KW-0653">Protein transport</keyword>
<comment type="similarity">
    <text evidence="2">Belongs to the TonB family.</text>
</comment>
<dbReference type="GO" id="GO:0030288">
    <property type="term" value="C:outer membrane-bounded periplasmic space"/>
    <property type="evidence" value="ECO:0007669"/>
    <property type="project" value="InterPro"/>
</dbReference>
<evidence type="ECO:0000256" key="4">
    <source>
        <dbReference type="ARBA" id="ARBA00022475"/>
    </source>
</evidence>
<evidence type="ECO:0000256" key="9">
    <source>
        <dbReference type="ARBA" id="ARBA00023136"/>
    </source>
</evidence>
<feature type="compositionally biased region" description="Basic residues" evidence="10">
    <location>
        <begin position="65"/>
        <end position="75"/>
    </location>
</feature>
<comment type="subcellular location">
    <subcellularLocation>
        <location evidence="1">Cell inner membrane</location>
        <topology evidence="1">Single-pass membrane protein</topology>
        <orientation evidence="1">Periplasmic side</orientation>
    </subcellularLocation>
</comment>
<dbReference type="AlphaFoldDB" id="A0A4V2PD13"/>
<feature type="compositionally biased region" description="Polar residues" evidence="10">
    <location>
        <begin position="76"/>
        <end position="86"/>
    </location>
</feature>
<feature type="compositionally biased region" description="Basic and acidic residues" evidence="10">
    <location>
        <begin position="137"/>
        <end position="149"/>
    </location>
</feature>
<dbReference type="GO" id="GO:0015891">
    <property type="term" value="P:siderophore transport"/>
    <property type="evidence" value="ECO:0007669"/>
    <property type="project" value="InterPro"/>
</dbReference>
<feature type="compositionally biased region" description="Basic and acidic residues" evidence="10">
    <location>
        <begin position="109"/>
        <end position="122"/>
    </location>
</feature>
<dbReference type="GO" id="GO:0015031">
    <property type="term" value="P:protein transport"/>
    <property type="evidence" value="ECO:0007669"/>
    <property type="project" value="UniProtKB-KW"/>
</dbReference>
<gene>
    <name evidence="12" type="ORF">CLV27_1514</name>
</gene>
<dbReference type="PANTHER" id="PTHR33446">
    <property type="entry name" value="PROTEIN TONB-RELATED"/>
    <property type="match status" value="1"/>
</dbReference>
<keyword evidence="5" id="KW-0997">Cell inner membrane</keyword>
<accession>A0A4V2PD13</accession>
<dbReference type="GO" id="GO:0055085">
    <property type="term" value="P:transmembrane transport"/>
    <property type="evidence" value="ECO:0007669"/>
    <property type="project" value="InterPro"/>
</dbReference>
<dbReference type="EMBL" id="SMFV01000005">
    <property type="protein sequence ID" value="TCK03436.1"/>
    <property type="molecule type" value="Genomic_DNA"/>
</dbReference>
<evidence type="ECO:0000256" key="7">
    <source>
        <dbReference type="ARBA" id="ARBA00022927"/>
    </source>
</evidence>
<keyword evidence="9" id="KW-0472">Membrane</keyword>
<dbReference type="PANTHER" id="PTHR33446:SF2">
    <property type="entry name" value="PROTEIN TONB"/>
    <property type="match status" value="1"/>
</dbReference>
<dbReference type="NCBIfam" id="TIGR01352">
    <property type="entry name" value="tonB_Cterm"/>
    <property type="match status" value="1"/>
</dbReference>
<name>A0A4V2PD13_9BACT</name>
<dbReference type="RefSeq" id="WP_132527407.1">
    <property type="nucleotide sequence ID" value="NZ_SMFV01000005.1"/>
</dbReference>
<dbReference type="OrthoDB" id="15612at2"/>
<evidence type="ECO:0000259" key="11">
    <source>
        <dbReference type="PROSITE" id="PS52015"/>
    </source>
</evidence>
<comment type="caution">
    <text evidence="12">The sequence shown here is derived from an EMBL/GenBank/DDBJ whole genome shotgun (WGS) entry which is preliminary data.</text>
</comment>
<reference evidence="12 13" key="1">
    <citation type="submission" date="2019-03" db="EMBL/GenBank/DDBJ databases">
        <title>Genomic Encyclopedia of Archaeal and Bacterial Type Strains, Phase II (KMG-II): from individual species to whole genera.</title>
        <authorList>
            <person name="Goeker M."/>
        </authorList>
    </citation>
    <scope>NUCLEOTIDE SEQUENCE [LARGE SCALE GENOMIC DNA]</scope>
    <source>
        <strain evidence="12 13">DSM 24425</strain>
    </source>
</reference>
<organism evidence="12 13">
    <name type="scientific">Phorcysia thermohydrogeniphila</name>
    <dbReference type="NCBI Taxonomy" id="936138"/>
    <lineage>
        <taxon>Bacteria</taxon>
        <taxon>Pseudomonadati</taxon>
        <taxon>Aquificota</taxon>
        <taxon>Aquificia</taxon>
        <taxon>Desulfurobacteriales</taxon>
        <taxon>Desulfurobacteriaceae</taxon>
        <taxon>Phorcysia</taxon>
    </lineage>
</organism>
<feature type="compositionally biased region" description="Basic residues" evidence="10">
    <location>
        <begin position="172"/>
        <end position="181"/>
    </location>
</feature>
<proteinExistence type="inferred from homology"/>
<dbReference type="InterPro" id="IPR003538">
    <property type="entry name" value="TonB"/>
</dbReference>
<evidence type="ECO:0000256" key="1">
    <source>
        <dbReference type="ARBA" id="ARBA00004383"/>
    </source>
</evidence>
<feature type="domain" description="TonB C-terminal" evidence="11">
    <location>
        <begin position="190"/>
        <end position="280"/>
    </location>
</feature>
<dbReference type="InterPro" id="IPR006260">
    <property type="entry name" value="TonB/TolA_C"/>
</dbReference>
<keyword evidence="6" id="KW-0812">Transmembrane</keyword>
<feature type="compositionally biased region" description="Polar residues" evidence="10">
    <location>
        <begin position="126"/>
        <end position="135"/>
    </location>
</feature>
<protein>
    <submittedName>
        <fullName evidence="12">Outer membrane transport energization protein TonB</fullName>
    </submittedName>
</protein>
<evidence type="ECO:0000256" key="10">
    <source>
        <dbReference type="SAM" id="MobiDB-lite"/>
    </source>
</evidence>
<dbReference type="GO" id="GO:0031992">
    <property type="term" value="F:energy transducer activity"/>
    <property type="evidence" value="ECO:0007669"/>
    <property type="project" value="InterPro"/>
</dbReference>
<sequence>MNKSLILSAVLSLTLHLFVLSFLFQQESYRAPVNQENSVTLSFLEEKREEKEKKGTERKQEQQKRVKIQRKRTKPSHPTLQKTQKSLRPPEKPKRTKETKQKKSNVPQKETKTTKTTKEALKEPTSPKNIQSNTPEKPPKGTQKTEEKRKLQKSPHQESPIEGEKEREKPSVKRSSRTSHAVKKEFNREKYISMLVAEIERRKFYPPIARRMGIEGVVKVRITLDRSGKLREVRVTSSSGSKILDRAAVKLMKKCQFPPLPPEYDKREFSVEIPIRYTLK</sequence>
<dbReference type="InterPro" id="IPR051045">
    <property type="entry name" value="TonB-dependent_transducer"/>
</dbReference>
<evidence type="ECO:0000256" key="2">
    <source>
        <dbReference type="ARBA" id="ARBA00006555"/>
    </source>
</evidence>
<dbReference type="Pfam" id="PF03544">
    <property type="entry name" value="TonB_C"/>
    <property type="match status" value="1"/>
</dbReference>
<dbReference type="GO" id="GO:0098797">
    <property type="term" value="C:plasma membrane protein complex"/>
    <property type="evidence" value="ECO:0007669"/>
    <property type="project" value="TreeGrafter"/>
</dbReference>
<evidence type="ECO:0000256" key="3">
    <source>
        <dbReference type="ARBA" id="ARBA00022448"/>
    </source>
</evidence>
<dbReference type="SUPFAM" id="SSF74653">
    <property type="entry name" value="TolA/TonB C-terminal domain"/>
    <property type="match status" value="1"/>
</dbReference>
<dbReference type="PROSITE" id="PS52015">
    <property type="entry name" value="TONB_CTD"/>
    <property type="match status" value="1"/>
</dbReference>
<dbReference type="Gene3D" id="3.30.1150.10">
    <property type="match status" value="1"/>
</dbReference>